<evidence type="ECO:0000313" key="2">
    <source>
        <dbReference type="Proteomes" id="UP000814140"/>
    </source>
</evidence>
<accession>A0ACB8SKK6</accession>
<organism evidence="1 2">
    <name type="scientific">Artomyces pyxidatus</name>
    <dbReference type="NCBI Taxonomy" id="48021"/>
    <lineage>
        <taxon>Eukaryota</taxon>
        <taxon>Fungi</taxon>
        <taxon>Dikarya</taxon>
        <taxon>Basidiomycota</taxon>
        <taxon>Agaricomycotina</taxon>
        <taxon>Agaricomycetes</taxon>
        <taxon>Russulales</taxon>
        <taxon>Auriscalpiaceae</taxon>
        <taxon>Artomyces</taxon>
    </lineage>
</organism>
<gene>
    <name evidence="1" type="ORF">BV25DRAFT_1813195</name>
</gene>
<reference evidence="1" key="1">
    <citation type="submission" date="2021-03" db="EMBL/GenBank/DDBJ databases">
        <authorList>
            <consortium name="DOE Joint Genome Institute"/>
            <person name="Ahrendt S."/>
            <person name="Looney B.P."/>
            <person name="Miyauchi S."/>
            <person name="Morin E."/>
            <person name="Drula E."/>
            <person name="Courty P.E."/>
            <person name="Chicoki N."/>
            <person name="Fauchery L."/>
            <person name="Kohler A."/>
            <person name="Kuo A."/>
            <person name="Labutti K."/>
            <person name="Pangilinan J."/>
            <person name="Lipzen A."/>
            <person name="Riley R."/>
            <person name="Andreopoulos W."/>
            <person name="He G."/>
            <person name="Johnson J."/>
            <person name="Barry K.W."/>
            <person name="Grigoriev I.V."/>
            <person name="Nagy L."/>
            <person name="Hibbett D."/>
            <person name="Henrissat B."/>
            <person name="Matheny P.B."/>
            <person name="Labbe J."/>
            <person name="Martin F."/>
        </authorList>
    </citation>
    <scope>NUCLEOTIDE SEQUENCE</scope>
    <source>
        <strain evidence="1">HHB10654</strain>
    </source>
</reference>
<dbReference type="Proteomes" id="UP000814140">
    <property type="component" value="Unassembled WGS sequence"/>
</dbReference>
<comment type="caution">
    <text evidence="1">The sequence shown here is derived from an EMBL/GenBank/DDBJ whole genome shotgun (WGS) entry which is preliminary data.</text>
</comment>
<proteinExistence type="predicted"/>
<sequence length="503" mass="56045">GNYGQMFHPGAAAFHEELHRTFGGIFRITGILGASHFLLRDHRKFSPAMATILVKEQDVFEESTWLLETSRLAFGPGLLATTGAHHRKQRRLLNPVFSTKHIRSMIPLFHKITRQLRDVLQAKVATGPQEIDVMDWFSRLALELISQGGFGYTFDSLNPEGTENAFGTAIKAYIPNLSSLQGFRSALPLVSRWPSRIRRFGAKFLPLPALTRIIQVSDVMHENTKKVFDEKKALLANGDDEFVNQVGEKKDIISSLMRANLEAAQADQLADEEILGQMTTFAFAATDTTSTALSRVLYLLAQHPDVQNKLREELSEAYVAAMDSELGYDELENLPLLDAICRETLRLHPPLNFAARVCRKDTSISLSRPVQTTEGIVSSVFIPAETTVFIGISNVNRDPDIWGADASEWKPERWLSPLPQSVAEAHIPGIYSNTMTFLGGGRSCIGFKFSQLEMKVVLAQLVRCFRFSPSQAEVVWRFGSITTPSVKGSNKVVSQMPIVLERV</sequence>
<keyword evidence="2" id="KW-1185">Reference proteome</keyword>
<feature type="non-terminal residue" evidence="1">
    <location>
        <position position="1"/>
    </location>
</feature>
<dbReference type="EMBL" id="MU277255">
    <property type="protein sequence ID" value="KAI0056909.1"/>
    <property type="molecule type" value="Genomic_DNA"/>
</dbReference>
<reference evidence="1" key="2">
    <citation type="journal article" date="2022" name="New Phytol.">
        <title>Evolutionary transition to the ectomycorrhizal habit in the genomes of a hyperdiverse lineage of mushroom-forming fungi.</title>
        <authorList>
            <person name="Looney B."/>
            <person name="Miyauchi S."/>
            <person name="Morin E."/>
            <person name="Drula E."/>
            <person name="Courty P.E."/>
            <person name="Kohler A."/>
            <person name="Kuo A."/>
            <person name="LaButti K."/>
            <person name="Pangilinan J."/>
            <person name="Lipzen A."/>
            <person name="Riley R."/>
            <person name="Andreopoulos W."/>
            <person name="He G."/>
            <person name="Johnson J."/>
            <person name="Nolan M."/>
            <person name="Tritt A."/>
            <person name="Barry K.W."/>
            <person name="Grigoriev I.V."/>
            <person name="Nagy L.G."/>
            <person name="Hibbett D."/>
            <person name="Henrissat B."/>
            <person name="Matheny P.B."/>
            <person name="Labbe J."/>
            <person name="Martin F.M."/>
        </authorList>
    </citation>
    <scope>NUCLEOTIDE SEQUENCE</scope>
    <source>
        <strain evidence="1">HHB10654</strain>
    </source>
</reference>
<evidence type="ECO:0000313" key="1">
    <source>
        <dbReference type="EMBL" id="KAI0056909.1"/>
    </source>
</evidence>
<protein>
    <submittedName>
        <fullName evidence="1">Cytochrome P450</fullName>
    </submittedName>
</protein>
<name>A0ACB8SKK6_9AGAM</name>